<gene>
    <name evidence="2" type="ORF">CYY_007985</name>
</gene>
<name>A0A8J4PNV9_9MYCE</name>
<evidence type="ECO:0000256" key="1">
    <source>
        <dbReference type="SAM" id="SignalP"/>
    </source>
</evidence>
<sequence>MNIKLILSFLFFVTLANINACTGQTIYALSQKSLNTMSWGFTYKTEVLLDIPIYKIHQVSSVSNEGFLDVITSSSSSEISLIEIDSATGASQTIYSAPLDIDTDQFVDVFYESHFNYVNALYWVAAHDGHLQNTLQLVKIDFRNNQVQNLTTLPLGEANFAGCYDQSLNFYIIVQFQGSLQLNISVYDTEDTTLPINSNIVISPFVSSTDYVILAAEGFLYLYAKIGSSVYVYSIHGYPVKTITFLYSINPNFQNPINNIRVTYNSYVYLDVDSSSESSVYQLELTDMRLVEAFVRTPIVLNSFYDIVVQ</sequence>
<feature type="chain" id="PRO_5035282987" evidence="1">
    <location>
        <begin position="24"/>
        <end position="310"/>
    </location>
</feature>
<evidence type="ECO:0000313" key="3">
    <source>
        <dbReference type="Proteomes" id="UP000695562"/>
    </source>
</evidence>
<dbReference type="AlphaFoldDB" id="A0A8J4PNV9"/>
<feature type="signal peptide" evidence="1">
    <location>
        <begin position="1"/>
        <end position="23"/>
    </location>
</feature>
<protein>
    <submittedName>
        <fullName evidence="2">Uncharacterized protein</fullName>
    </submittedName>
</protein>
<organism evidence="2 3">
    <name type="scientific">Polysphondylium violaceum</name>
    <dbReference type="NCBI Taxonomy" id="133409"/>
    <lineage>
        <taxon>Eukaryota</taxon>
        <taxon>Amoebozoa</taxon>
        <taxon>Evosea</taxon>
        <taxon>Eumycetozoa</taxon>
        <taxon>Dictyostelia</taxon>
        <taxon>Dictyosteliales</taxon>
        <taxon>Dictyosteliaceae</taxon>
        <taxon>Polysphondylium</taxon>
    </lineage>
</organism>
<keyword evidence="3" id="KW-1185">Reference proteome</keyword>
<comment type="caution">
    <text evidence="2">The sequence shown here is derived from an EMBL/GenBank/DDBJ whole genome shotgun (WGS) entry which is preliminary data.</text>
</comment>
<evidence type="ECO:0000313" key="2">
    <source>
        <dbReference type="EMBL" id="KAF2070704.1"/>
    </source>
</evidence>
<accession>A0A8J4PNV9</accession>
<reference evidence="2" key="1">
    <citation type="submission" date="2020-01" db="EMBL/GenBank/DDBJ databases">
        <title>Development of genomics and gene disruption for Polysphondylium violaceum indicates a role for the polyketide synthase stlB in stalk morphogenesis.</title>
        <authorList>
            <person name="Narita B."/>
            <person name="Kawabe Y."/>
            <person name="Kin K."/>
            <person name="Saito T."/>
            <person name="Gibbs R."/>
            <person name="Kuspa A."/>
            <person name="Muzny D."/>
            <person name="Queller D."/>
            <person name="Richards S."/>
            <person name="Strassman J."/>
            <person name="Sucgang R."/>
            <person name="Worley K."/>
            <person name="Schaap P."/>
        </authorList>
    </citation>
    <scope>NUCLEOTIDE SEQUENCE</scope>
    <source>
        <strain evidence="2">QSvi11</strain>
    </source>
</reference>
<dbReference type="EMBL" id="AJWJ01000457">
    <property type="protein sequence ID" value="KAF2070704.1"/>
    <property type="molecule type" value="Genomic_DNA"/>
</dbReference>
<keyword evidence="1" id="KW-0732">Signal</keyword>
<dbReference type="Proteomes" id="UP000695562">
    <property type="component" value="Unassembled WGS sequence"/>
</dbReference>
<proteinExistence type="predicted"/>
<dbReference type="SUPFAM" id="SSF101898">
    <property type="entry name" value="NHL repeat"/>
    <property type="match status" value="1"/>
</dbReference>